<comment type="caution">
    <text evidence="3">The sequence shown here is derived from an EMBL/GenBank/DDBJ whole genome shotgun (WGS) entry which is preliminary data.</text>
</comment>
<feature type="chain" id="PRO_5009514532" evidence="2">
    <location>
        <begin position="20"/>
        <end position="289"/>
    </location>
</feature>
<dbReference type="EMBL" id="MEUG01000001">
    <property type="protein sequence ID" value="OGC28587.1"/>
    <property type="molecule type" value="Genomic_DNA"/>
</dbReference>
<evidence type="ECO:0000256" key="2">
    <source>
        <dbReference type="SAM" id="SignalP"/>
    </source>
</evidence>
<evidence type="ECO:0000313" key="3">
    <source>
        <dbReference type="EMBL" id="OGC28587.1"/>
    </source>
</evidence>
<protein>
    <submittedName>
        <fullName evidence="3">Uncharacterized protein</fullName>
    </submittedName>
</protein>
<reference evidence="3 4" key="1">
    <citation type="journal article" date="2016" name="Nat. Commun.">
        <title>Thousands of microbial genomes shed light on interconnected biogeochemical processes in an aquifer system.</title>
        <authorList>
            <person name="Anantharaman K."/>
            <person name="Brown C.T."/>
            <person name="Hug L.A."/>
            <person name="Sharon I."/>
            <person name="Castelle C.J."/>
            <person name="Probst A.J."/>
            <person name="Thomas B.C."/>
            <person name="Singh A."/>
            <person name="Wilkins M.J."/>
            <person name="Karaoz U."/>
            <person name="Brodie E.L."/>
            <person name="Williams K.H."/>
            <person name="Hubbard S.S."/>
            <person name="Banfield J.F."/>
        </authorList>
    </citation>
    <scope>NUCLEOTIDE SEQUENCE [LARGE SCALE GENOMIC DNA]</scope>
</reference>
<organism evidence="3 4">
    <name type="scientific">candidate division WOR-1 bacterium RIFOXYC12_FULL_54_18</name>
    <dbReference type="NCBI Taxonomy" id="1802584"/>
    <lineage>
        <taxon>Bacteria</taxon>
        <taxon>Bacillati</taxon>
        <taxon>Saganbacteria</taxon>
    </lineage>
</organism>
<accession>A0A1F4T7Q2</accession>
<feature type="region of interest" description="Disordered" evidence="1">
    <location>
        <begin position="115"/>
        <end position="135"/>
    </location>
</feature>
<dbReference type="Proteomes" id="UP000178602">
    <property type="component" value="Unassembled WGS sequence"/>
</dbReference>
<evidence type="ECO:0000313" key="4">
    <source>
        <dbReference type="Proteomes" id="UP000178602"/>
    </source>
</evidence>
<proteinExistence type="predicted"/>
<sequence>MKYLIAVLLIGSLLLPAFAVSTERAEVIKKELARLNKAYSLAKSAGQKKQIADKMLQYKAELKSAPKAQTVDTRIAAIKKELARLNKSYSLAKSAKQKKQIADKMLQYKARLKALQPPPPPAPLPPAPPKPEPVSSFSATIEAMPSVEAVPAVEMVRFYAPPPPTKKKLILPQVGIVASALYLGGEYLLLPTSDLDLMVSMGFGLGSGYSLTTLGVGTLFNTGPDTFIETAIVMANYSQKVSNIPGLQGAAEGSMLGVGLYGGEIFGNLRIKVGFSTVTGLCLTAAYLF</sequence>
<keyword evidence="2" id="KW-0732">Signal</keyword>
<gene>
    <name evidence="3" type="ORF">A3K49_06485</name>
</gene>
<dbReference type="AlphaFoldDB" id="A0A1F4T7Q2"/>
<evidence type="ECO:0000256" key="1">
    <source>
        <dbReference type="SAM" id="MobiDB-lite"/>
    </source>
</evidence>
<feature type="compositionally biased region" description="Pro residues" evidence="1">
    <location>
        <begin position="116"/>
        <end position="132"/>
    </location>
</feature>
<feature type="signal peptide" evidence="2">
    <location>
        <begin position="1"/>
        <end position="19"/>
    </location>
</feature>
<name>A0A1F4T7Q2_UNCSA</name>